<dbReference type="InterPro" id="IPR005467">
    <property type="entry name" value="His_kinase_dom"/>
</dbReference>
<feature type="transmembrane region" description="Helical" evidence="5">
    <location>
        <begin position="40"/>
        <end position="59"/>
    </location>
</feature>
<keyword evidence="9" id="KW-0808">Transferase</keyword>
<dbReference type="PRINTS" id="PR00344">
    <property type="entry name" value="BCTRLSENSOR"/>
</dbReference>
<feature type="domain" description="Response regulatory" evidence="7">
    <location>
        <begin position="449"/>
        <end position="565"/>
    </location>
</feature>
<dbReference type="InterPro" id="IPR001789">
    <property type="entry name" value="Sig_transdc_resp-reg_receiver"/>
</dbReference>
<dbReference type="InterPro" id="IPR003661">
    <property type="entry name" value="HisK_dim/P_dom"/>
</dbReference>
<dbReference type="InterPro" id="IPR004358">
    <property type="entry name" value="Sig_transdc_His_kin-like_C"/>
</dbReference>
<dbReference type="PROSITE" id="PS50110">
    <property type="entry name" value="RESPONSE_REGULATORY"/>
    <property type="match status" value="2"/>
</dbReference>
<dbReference type="CDD" id="cd00082">
    <property type="entry name" value="HisKA"/>
    <property type="match status" value="1"/>
</dbReference>
<evidence type="ECO:0000256" key="2">
    <source>
        <dbReference type="ARBA" id="ARBA00012438"/>
    </source>
</evidence>
<dbReference type="SMART" id="SM00091">
    <property type="entry name" value="PAS"/>
    <property type="match status" value="1"/>
</dbReference>
<keyword evidence="5" id="KW-0472">Membrane</keyword>
<evidence type="ECO:0000313" key="9">
    <source>
        <dbReference type="EMBL" id="SKC21874.1"/>
    </source>
</evidence>
<dbReference type="Proteomes" id="UP000191055">
    <property type="component" value="Unassembled WGS sequence"/>
</dbReference>
<evidence type="ECO:0000259" key="8">
    <source>
        <dbReference type="PROSITE" id="PS50112"/>
    </source>
</evidence>
<feature type="domain" description="PAS" evidence="8">
    <location>
        <begin position="74"/>
        <end position="151"/>
    </location>
</feature>
<keyword evidence="3 4" id="KW-0597">Phosphoprotein</keyword>
<feature type="domain" description="Response regulatory" evidence="7">
    <location>
        <begin position="584"/>
        <end position="700"/>
    </location>
</feature>
<dbReference type="Pfam" id="PF00072">
    <property type="entry name" value="Response_reg"/>
    <property type="match status" value="1"/>
</dbReference>
<dbReference type="CDD" id="cd16922">
    <property type="entry name" value="HATPase_EvgS-ArcB-TorS-like"/>
    <property type="match status" value="1"/>
</dbReference>
<reference evidence="9 10" key="1">
    <citation type="submission" date="2017-02" db="EMBL/GenBank/DDBJ databases">
        <authorList>
            <person name="Peterson S.W."/>
        </authorList>
    </citation>
    <scope>NUCLEOTIDE SEQUENCE [LARGE SCALE GENOMIC DNA]</scope>
    <source>
        <strain evidence="9 10">DSM 24412</strain>
    </source>
</reference>
<dbReference type="OrthoDB" id="9796457at2"/>
<dbReference type="RefSeq" id="WP_079558178.1">
    <property type="nucleotide sequence ID" value="NZ_CP021904.1"/>
</dbReference>
<dbReference type="AlphaFoldDB" id="A0A1T5HMF6"/>
<feature type="modified residue" description="4-aspartylphosphate" evidence="4">
    <location>
        <position position="633"/>
    </location>
</feature>
<dbReference type="InterPro" id="IPR036097">
    <property type="entry name" value="HisK_dim/P_sf"/>
</dbReference>
<dbReference type="Gene3D" id="1.10.287.130">
    <property type="match status" value="1"/>
</dbReference>
<protein>
    <recommendedName>
        <fullName evidence="2">histidine kinase</fullName>
        <ecNumber evidence="2">2.7.13.3</ecNumber>
    </recommendedName>
</protein>
<name>A0A1T5HMF6_9BACT</name>
<dbReference type="KEGG" id="asx:CDL62_09700"/>
<comment type="catalytic activity">
    <reaction evidence="1">
        <text>ATP + protein L-histidine = ADP + protein N-phospho-L-histidine.</text>
        <dbReference type="EC" id="2.7.13.3"/>
    </reaction>
</comment>
<evidence type="ECO:0000256" key="5">
    <source>
        <dbReference type="SAM" id="Phobius"/>
    </source>
</evidence>
<keyword evidence="5" id="KW-0812">Transmembrane</keyword>
<dbReference type="Pfam" id="PF00512">
    <property type="entry name" value="HisKA"/>
    <property type="match status" value="1"/>
</dbReference>
<organism evidence="9 10">
    <name type="scientific">Alkalitalea saponilacus</name>
    <dbReference type="NCBI Taxonomy" id="889453"/>
    <lineage>
        <taxon>Bacteria</taxon>
        <taxon>Pseudomonadati</taxon>
        <taxon>Bacteroidota</taxon>
        <taxon>Bacteroidia</taxon>
        <taxon>Marinilabiliales</taxon>
        <taxon>Marinilabiliaceae</taxon>
        <taxon>Alkalitalea</taxon>
    </lineage>
</organism>
<dbReference type="InterPro" id="IPR035965">
    <property type="entry name" value="PAS-like_dom_sf"/>
</dbReference>
<keyword evidence="10" id="KW-1185">Reference proteome</keyword>
<keyword evidence="9" id="KW-0418">Kinase</keyword>
<dbReference type="FunFam" id="3.30.565.10:FF:000010">
    <property type="entry name" value="Sensor histidine kinase RcsC"/>
    <property type="match status" value="1"/>
</dbReference>
<sequence length="702" mass="79951">MKKSTIIAFLSILVLTGINIYIIFSLPAGVSTSSFLENSYFAGFISLLIIILVVTFYYIHIKDHNIEKSRIQQSEQALSKVLQYLPTGIILLDNNQRIREVNKAAVKLFELEDSDIIKGSQIDEEILFSRFHIREKKSVSSNGTRYVLTDNDNNERIIYNEKIAFFLQSEKYVIKFYHELTPFIQNSESSLSPQQTEFIANISHDLRTPLNGIIGMTDLLLSSPQLAGQEKEMTTVAKRSAETLLSLINDILDFSKLEAGKFEIESISFNLMEEVNLAIKDLSSFARDKKITIVTRLNNLLPEDFIGDPIRIRQVMNNLLNNAIKFTPHGRIEISAHRTKTVHGNPAILMSIKDTGIGIKPDKIKHIFEPFAQADKSSARQFGGTGLGTTICKQLIQLMGGEIWAQSPSGISEYPNQPGTEICFTLPLKTKRYQKSLDFSMIHSFTQIKALVVTDNQLHVQVLSRNLISMGVDFKLEPPTNDTVNHLKQNKSYHLIIIDHRFDLNGLDFLHELHNQHLHKEFFIIIQSSDLHTSNTSLARRLGADIYLRKPIPIFTLKRILTQNFPSISEREKREPLSIPEEFNIMIVDDNRLNQRMTVNILSKLGYEATVAPSAAESVDLMKNKKIHLVLLDAFQPEEKMTDLISRLKTTNAKCPIIVMMLEKDMNKEFMSRLTQAGASDFLPKPIHFDLVYQTIQRWGYN</sequence>
<dbReference type="SUPFAM" id="SSF55785">
    <property type="entry name" value="PYP-like sensor domain (PAS domain)"/>
    <property type="match status" value="1"/>
</dbReference>
<dbReference type="STRING" id="889453.SAMN03080601_02467"/>
<dbReference type="SUPFAM" id="SSF55874">
    <property type="entry name" value="ATPase domain of HSP90 chaperone/DNA topoisomerase II/histidine kinase"/>
    <property type="match status" value="1"/>
</dbReference>
<evidence type="ECO:0000256" key="3">
    <source>
        <dbReference type="ARBA" id="ARBA00022553"/>
    </source>
</evidence>
<dbReference type="InterPro" id="IPR011006">
    <property type="entry name" value="CheY-like_superfamily"/>
</dbReference>
<evidence type="ECO:0000259" key="6">
    <source>
        <dbReference type="PROSITE" id="PS50109"/>
    </source>
</evidence>
<proteinExistence type="predicted"/>
<dbReference type="SMART" id="SM00448">
    <property type="entry name" value="REC"/>
    <property type="match status" value="2"/>
</dbReference>
<feature type="domain" description="Histidine kinase" evidence="6">
    <location>
        <begin position="201"/>
        <end position="430"/>
    </location>
</feature>
<dbReference type="SMART" id="SM00387">
    <property type="entry name" value="HATPase_c"/>
    <property type="match status" value="1"/>
</dbReference>
<gene>
    <name evidence="9" type="ORF">SAMN03080601_02467</name>
</gene>
<dbReference type="InterPro" id="IPR000014">
    <property type="entry name" value="PAS"/>
</dbReference>
<evidence type="ECO:0000259" key="7">
    <source>
        <dbReference type="PROSITE" id="PS50110"/>
    </source>
</evidence>
<dbReference type="InterPro" id="IPR036890">
    <property type="entry name" value="HATPase_C_sf"/>
</dbReference>
<dbReference type="GO" id="GO:0000155">
    <property type="term" value="F:phosphorelay sensor kinase activity"/>
    <property type="evidence" value="ECO:0007669"/>
    <property type="project" value="InterPro"/>
</dbReference>
<dbReference type="Gene3D" id="3.30.450.20">
    <property type="entry name" value="PAS domain"/>
    <property type="match status" value="1"/>
</dbReference>
<dbReference type="InterPro" id="IPR003594">
    <property type="entry name" value="HATPase_dom"/>
</dbReference>
<feature type="modified residue" description="4-aspartylphosphate" evidence="4">
    <location>
        <position position="499"/>
    </location>
</feature>
<dbReference type="SMART" id="SM00388">
    <property type="entry name" value="HisKA"/>
    <property type="match status" value="1"/>
</dbReference>
<dbReference type="SUPFAM" id="SSF47384">
    <property type="entry name" value="Homodimeric domain of signal transducing histidine kinase"/>
    <property type="match status" value="1"/>
</dbReference>
<keyword evidence="5" id="KW-1133">Transmembrane helix</keyword>
<dbReference type="PANTHER" id="PTHR45339">
    <property type="entry name" value="HYBRID SIGNAL TRANSDUCTION HISTIDINE KINASE J"/>
    <property type="match status" value="1"/>
</dbReference>
<dbReference type="PROSITE" id="PS50109">
    <property type="entry name" value="HIS_KIN"/>
    <property type="match status" value="1"/>
</dbReference>
<evidence type="ECO:0000256" key="1">
    <source>
        <dbReference type="ARBA" id="ARBA00000085"/>
    </source>
</evidence>
<dbReference type="EC" id="2.7.13.3" evidence="2"/>
<dbReference type="Gene3D" id="3.30.565.10">
    <property type="entry name" value="Histidine kinase-like ATPase, C-terminal domain"/>
    <property type="match status" value="1"/>
</dbReference>
<dbReference type="EMBL" id="FUYV01000015">
    <property type="protein sequence ID" value="SKC21874.1"/>
    <property type="molecule type" value="Genomic_DNA"/>
</dbReference>
<dbReference type="Pfam" id="PF13188">
    <property type="entry name" value="PAS_8"/>
    <property type="match status" value="1"/>
</dbReference>
<evidence type="ECO:0000313" key="10">
    <source>
        <dbReference type="Proteomes" id="UP000191055"/>
    </source>
</evidence>
<evidence type="ECO:0000256" key="4">
    <source>
        <dbReference type="PROSITE-ProRule" id="PRU00169"/>
    </source>
</evidence>
<dbReference type="PANTHER" id="PTHR45339:SF5">
    <property type="entry name" value="HISTIDINE KINASE"/>
    <property type="match status" value="1"/>
</dbReference>
<dbReference type="CDD" id="cd17546">
    <property type="entry name" value="REC_hyHK_CKI1_RcsC-like"/>
    <property type="match status" value="1"/>
</dbReference>
<dbReference type="SUPFAM" id="SSF52172">
    <property type="entry name" value="CheY-like"/>
    <property type="match status" value="2"/>
</dbReference>
<dbReference type="PROSITE" id="PS50112">
    <property type="entry name" value="PAS"/>
    <property type="match status" value="1"/>
</dbReference>
<feature type="transmembrane region" description="Helical" evidence="5">
    <location>
        <begin position="7"/>
        <end position="28"/>
    </location>
</feature>
<dbReference type="Gene3D" id="3.40.50.2300">
    <property type="match status" value="2"/>
</dbReference>
<dbReference type="Pfam" id="PF02518">
    <property type="entry name" value="HATPase_c"/>
    <property type="match status" value="1"/>
</dbReference>
<accession>A0A1T5HMF6</accession>